<keyword evidence="2" id="KW-1185">Reference proteome</keyword>
<dbReference type="EMBL" id="AP024601">
    <property type="protein sequence ID" value="BCU83315.1"/>
    <property type="molecule type" value="Genomic_DNA"/>
</dbReference>
<reference evidence="1" key="1">
    <citation type="journal article" date="2013" name="Int. J. Syst. Evol. Microbiol.">
        <title>Polycladomyces abyssicola gen. nov., sp. nov., a thermophilic filamentous bacterium isolated from hemipelagic sediment.</title>
        <authorList>
            <person name="Tsubouchi T."/>
            <person name="Shimane Y."/>
            <person name="Mori K."/>
            <person name="Usui K."/>
            <person name="Hiraki T."/>
            <person name="Tame A."/>
            <person name="Uematsu K."/>
            <person name="Maruyama T."/>
            <person name="Hatada Y."/>
        </authorList>
    </citation>
    <scope>NUCLEOTIDE SEQUENCE</scope>
    <source>
        <strain evidence="1">JIR-001</strain>
    </source>
</reference>
<organism evidence="1 2">
    <name type="scientific">Polycladomyces abyssicola</name>
    <dbReference type="NCBI Taxonomy" id="1125966"/>
    <lineage>
        <taxon>Bacteria</taxon>
        <taxon>Bacillati</taxon>
        <taxon>Bacillota</taxon>
        <taxon>Bacilli</taxon>
        <taxon>Bacillales</taxon>
        <taxon>Thermoactinomycetaceae</taxon>
        <taxon>Polycladomyces</taxon>
    </lineage>
</organism>
<gene>
    <name evidence="1" type="ORF">JIR001_30980</name>
</gene>
<dbReference type="Proteomes" id="UP000677436">
    <property type="component" value="Chromosome"/>
</dbReference>
<accession>A0A8D5UHF0</accession>
<dbReference type="KEGG" id="pabs:JIR001_30980"/>
<protein>
    <submittedName>
        <fullName evidence="1">Uncharacterized protein</fullName>
    </submittedName>
</protein>
<reference evidence="1" key="2">
    <citation type="journal article" date="2021" name="Microbiol. Resour. Announc.">
        <title>Complete Genome Sequence of Polycladomyces abyssicola JIR-001T, Isolated from Hemipelagic Sediment in Deep Seawater.</title>
        <authorList>
            <person name="Tsubouchi T."/>
            <person name="Kaneko Y."/>
        </authorList>
    </citation>
    <scope>NUCLEOTIDE SEQUENCE</scope>
    <source>
        <strain evidence="1">JIR-001</strain>
    </source>
</reference>
<evidence type="ECO:0000313" key="2">
    <source>
        <dbReference type="Proteomes" id="UP000677436"/>
    </source>
</evidence>
<proteinExistence type="predicted"/>
<dbReference type="AlphaFoldDB" id="A0A8D5UHF0"/>
<evidence type="ECO:0000313" key="1">
    <source>
        <dbReference type="EMBL" id="BCU83315.1"/>
    </source>
</evidence>
<sequence length="71" mass="8085">MGVLYDIAQLAKKNDVRARIMLRTMLLSNLTNVPLQKHPRLNHAKHQPAARVLDRTTCDGVQSELFAKKTF</sequence>
<name>A0A8D5UHF0_9BACL</name>
<dbReference type="RefSeq" id="WP_212773549.1">
    <property type="nucleotide sequence ID" value="NZ_AP024601.1"/>
</dbReference>